<reference evidence="1 2" key="3">
    <citation type="journal article" date="2017" name="Mol. Plant Pathol.">
        <title>A gapless genome sequence of the fungus Botrytis cinerea.</title>
        <authorList>
            <person name="Van Kan J.A."/>
            <person name="Stassen J.H."/>
            <person name="Mosbach A."/>
            <person name="Van Der Lee T.A."/>
            <person name="Faino L."/>
            <person name="Farmer A.D."/>
            <person name="Papasotiriou D.G."/>
            <person name="Zhou S."/>
            <person name="Seidl M.F."/>
            <person name="Cottam E."/>
            <person name="Edel D."/>
            <person name="Hahn M."/>
            <person name="Schwartz D.C."/>
            <person name="Dietrich R.A."/>
            <person name="Widdison S."/>
            <person name="Scalliet G."/>
        </authorList>
    </citation>
    <scope>NUCLEOTIDE SEQUENCE [LARGE SCALE GENOMIC DNA]</scope>
    <source>
        <strain evidence="1 2">B05.10</strain>
    </source>
</reference>
<dbReference type="EMBL" id="CP009805">
    <property type="protein sequence ID" value="ATZ46473.1"/>
    <property type="molecule type" value="Genomic_DNA"/>
</dbReference>
<dbReference type="VEuPathDB" id="FungiDB:Bcin01g10590"/>
<evidence type="ECO:0000313" key="2">
    <source>
        <dbReference type="Proteomes" id="UP000001798"/>
    </source>
</evidence>
<protein>
    <recommendedName>
        <fullName evidence="3">F-box domain-containing protein</fullName>
    </recommendedName>
</protein>
<reference evidence="1 2" key="1">
    <citation type="journal article" date="2011" name="PLoS Genet.">
        <title>Genomic analysis of the necrotrophic fungal pathogens Sclerotinia sclerotiorum and Botrytis cinerea.</title>
        <authorList>
            <person name="Amselem J."/>
            <person name="Cuomo C.A."/>
            <person name="van Kan J.A."/>
            <person name="Viaud M."/>
            <person name="Benito E.P."/>
            <person name="Couloux A."/>
            <person name="Coutinho P.M."/>
            <person name="de Vries R.P."/>
            <person name="Dyer P.S."/>
            <person name="Fillinger S."/>
            <person name="Fournier E."/>
            <person name="Gout L."/>
            <person name="Hahn M."/>
            <person name="Kohn L."/>
            <person name="Lapalu N."/>
            <person name="Plummer K.M."/>
            <person name="Pradier J.M."/>
            <person name="Quevillon E."/>
            <person name="Sharon A."/>
            <person name="Simon A."/>
            <person name="ten Have A."/>
            <person name="Tudzynski B."/>
            <person name="Tudzynski P."/>
            <person name="Wincker P."/>
            <person name="Andrew M."/>
            <person name="Anthouard V."/>
            <person name="Beever R.E."/>
            <person name="Beffa R."/>
            <person name="Benoit I."/>
            <person name="Bouzid O."/>
            <person name="Brault B."/>
            <person name="Chen Z."/>
            <person name="Choquer M."/>
            <person name="Collemare J."/>
            <person name="Cotton P."/>
            <person name="Danchin E.G."/>
            <person name="Da Silva C."/>
            <person name="Gautier A."/>
            <person name="Giraud C."/>
            <person name="Giraud T."/>
            <person name="Gonzalez C."/>
            <person name="Grossetete S."/>
            <person name="Guldener U."/>
            <person name="Henrissat B."/>
            <person name="Howlett B.J."/>
            <person name="Kodira C."/>
            <person name="Kretschmer M."/>
            <person name="Lappartient A."/>
            <person name="Leroch M."/>
            <person name="Levis C."/>
            <person name="Mauceli E."/>
            <person name="Neuveglise C."/>
            <person name="Oeser B."/>
            <person name="Pearson M."/>
            <person name="Poulain J."/>
            <person name="Poussereau N."/>
            <person name="Quesneville H."/>
            <person name="Rascle C."/>
            <person name="Schumacher J."/>
            <person name="Segurens B."/>
            <person name="Sexton A."/>
            <person name="Silva E."/>
            <person name="Sirven C."/>
            <person name="Soanes D.M."/>
            <person name="Talbot N.J."/>
            <person name="Templeton M."/>
            <person name="Yandava C."/>
            <person name="Yarden O."/>
            <person name="Zeng Q."/>
            <person name="Rollins J.A."/>
            <person name="Lebrun M.H."/>
            <person name="Dickman M."/>
        </authorList>
    </citation>
    <scope>NUCLEOTIDE SEQUENCE [LARGE SCALE GENOMIC DNA]</scope>
    <source>
        <strain evidence="1 2">B05.10</strain>
    </source>
</reference>
<reference evidence="1 2" key="2">
    <citation type="journal article" date="2012" name="Eukaryot. Cell">
        <title>Genome update of Botrytis cinerea strains B05.10 and T4.</title>
        <authorList>
            <person name="Staats M."/>
            <person name="van Kan J.A."/>
        </authorList>
    </citation>
    <scope>NUCLEOTIDE SEQUENCE [LARGE SCALE GENOMIC DNA]</scope>
    <source>
        <strain evidence="1 2">B05.10</strain>
    </source>
</reference>
<dbReference type="RefSeq" id="XP_024546692.1">
    <property type="nucleotide sequence ID" value="XM_024690922.1"/>
</dbReference>
<accession>A0A384J7G9</accession>
<dbReference type="OrthoDB" id="2687876at2759"/>
<evidence type="ECO:0000313" key="1">
    <source>
        <dbReference type="EMBL" id="ATZ46473.1"/>
    </source>
</evidence>
<evidence type="ECO:0008006" key="3">
    <source>
        <dbReference type="Google" id="ProtNLM"/>
    </source>
</evidence>
<dbReference type="AlphaFoldDB" id="A0A384J7G9"/>
<organism evidence="1 2">
    <name type="scientific">Botryotinia fuckeliana (strain B05.10)</name>
    <name type="common">Noble rot fungus</name>
    <name type="synonym">Botrytis cinerea</name>
    <dbReference type="NCBI Taxonomy" id="332648"/>
    <lineage>
        <taxon>Eukaryota</taxon>
        <taxon>Fungi</taxon>
        <taxon>Dikarya</taxon>
        <taxon>Ascomycota</taxon>
        <taxon>Pezizomycotina</taxon>
        <taxon>Leotiomycetes</taxon>
        <taxon>Helotiales</taxon>
        <taxon>Sclerotiniaceae</taxon>
        <taxon>Botrytis</taxon>
    </lineage>
</organism>
<name>A0A384J7G9_BOTFB</name>
<proteinExistence type="predicted"/>
<dbReference type="KEGG" id="bfu:BCIN_01g10590"/>
<dbReference type="GeneID" id="36393879"/>
<keyword evidence="2" id="KW-1185">Reference proteome</keyword>
<gene>
    <name evidence="1" type="ORF">BCIN_01g10590</name>
</gene>
<sequence>MSRESVQSHMHLRERDIRIPHSLTVMNAQRKKEVLDLLTKLLATPTVVHDRRKTAKVRYLPFVKAIIKQPVTPRQSSAGVFDIFPLEIRQEICKHLDFESIVKFSQTGYAAKSIVDSLLSLTEITSKVPQFLKAMAKLGLLHVQSIATIAQVLSSSSCDFCPNFGSYFFPLTGNRCCFFCLSTQPEFSLLRKDQAIKYFGLSSIEGLPSIIVKKFCLGVKTRRTELAECVSAQKVVDMYYSRRHKTIQHDAASEDQLQSPQHGLCWDLQRRCDSSYAAAVAIPLLRDSIWPRYSGGYYCTPCMKSWQGPKHSYRHCFFVVSAMIPRYEDGSARETVEGRMNIPARTMDEHLEHTRTCSKAQKARLRQQDLIS</sequence>
<dbReference type="Proteomes" id="UP000001798">
    <property type="component" value="Chromosome 1"/>
</dbReference>